<accession>A0AAJ1AI42</accession>
<dbReference type="Gene3D" id="3.60.15.10">
    <property type="entry name" value="Ribonuclease Z/Hydroxyacylglutathione hydrolase-like"/>
    <property type="match status" value="1"/>
</dbReference>
<reference evidence="3 4" key="1">
    <citation type="journal article" date="2021" name="bioRxiv">
        <title>Unraveling nitrogen, sulfur and carbon metabolic pathways and microbial community transcriptional responses to substrate deprivation and toxicity stresses in a bioreactor mimicking anoxic brackish coastal sediment conditions.</title>
        <authorList>
            <person name="Martins P.D."/>
            <person name="Echeveste M.J."/>
            <person name="Arshad A."/>
            <person name="Kurth J."/>
            <person name="Ouboter H."/>
            <person name="Jetten M.S.M."/>
            <person name="Welte C.U."/>
        </authorList>
    </citation>
    <scope>NUCLEOTIDE SEQUENCE [LARGE SCALE GENOMIC DNA]</scope>
    <source>
        <strain evidence="3">MAG_38</strain>
    </source>
</reference>
<evidence type="ECO:0000256" key="1">
    <source>
        <dbReference type="ARBA" id="ARBA00022801"/>
    </source>
</evidence>
<feature type="domain" description="Metallo-beta-lactamase" evidence="2">
    <location>
        <begin position="20"/>
        <end position="225"/>
    </location>
</feature>
<dbReference type="AlphaFoldDB" id="A0AAJ1AI42"/>
<evidence type="ECO:0000313" key="4">
    <source>
        <dbReference type="Proteomes" id="UP001197609"/>
    </source>
</evidence>
<dbReference type="GO" id="GO:0016787">
    <property type="term" value="F:hydrolase activity"/>
    <property type="evidence" value="ECO:0007669"/>
    <property type="project" value="UniProtKB-KW"/>
</dbReference>
<dbReference type="InterPro" id="IPR001279">
    <property type="entry name" value="Metallo-B-lactamas"/>
</dbReference>
<evidence type="ECO:0000313" key="3">
    <source>
        <dbReference type="EMBL" id="MBZ0159919.1"/>
    </source>
</evidence>
<sequence length="262" mass="29163">MKIRQIRSACSVVAYAGKDFLVDPWLAPKDAKPAFPFAAYQKRRQPRADLPCSIDELTQVDAVYVSHLHPDHFDATAKERLPKHLKMFAQSEADAGELRSYGFQDVEVLKETGTRFGDIMLYKTSGEHGRFDAADTMLRKLNISGRLEVSGIVFKHPHEKTLYICGDTVWCPAVKAAIDTHQPDVIIVFSAAAEFLEGGNIIMGKTDVYNVFNAAPKATIIATHMDNVSHAMITRAELKAFLEDNDMTSRVLVPDDGQAYTF</sequence>
<organism evidence="3 4">
    <name type="scientific">Candidatus Methylomirabilis tolerans</name>
    <dbReference type="NCBI Taxonomy" id="3123416"/>
    <lineage>
        <taxon>Bacteria</taxon>
        <taxon>Candidatus Methylomirabilota</taxon>
        <taxon>Candidatus Methylomirabilia</taxon>
        <taxon>Candidatus Methylomirabilales</taxon>
        <taxon>Candidatus Methylomirabilaceae</taxon>
        <taxon>Candidatus Methylomirabilis</taxon>
    </lineage>
</organism>
<protein>
    <submittedName>
        <fullName evidence="3">MBL fold metallo-hydrolase</fullName>
    </submittedName>
</protein>
<dbReference type="Pfam" id="PF12706">
    <property type="entry name" value="Lactamase_B_2"/>
    <property type="match status" value="1"/>
</dbReference>
<name>A0AAJ1AI42_9BACT</name>
<comment type="caution">
    <text evidence="3">The sequence shown here is derived from an EMBL/GenBank/DDBJ whole genome shotgun (WGS) entry which is preliminary data.</text>
</comment>
<dbReference type="PANTHER" id="PTHR43546:SF9">
    <property type="entry name" value="L-ASCORBATE-6-PHOSPHATE LACTONASE ULAG-RELATED"/>
    <property type="match status" value="1"/>
</dbReference>
<keyword evidence="1" id="KW-0378">Hydrolase</keyword>
<dbReference type="Proteomes" id="UP001197609">
    <property type="component" value="Unassembled WGS sequence"/>
</dbReference>
<evidence type="ECO:0000259" key="2">
    <source>
        <dbReference type="Pfam" id="PF12706"/>
    </source>
</evidence>
<dbReference type="InterPro" id="IPR050114">
    <property type="entry name" value="UPF0173_UPF0282_UlaG_hydrolase"/>
</dbReference>
<dbReference type="EMBL" id="JAIOIU010000087">
    <property type="protein sequence ID" value="MBZ0159919.1"/>
    <property type="molecule type" value="Genomic_DNA"/>
</dbReference>
<dbReference type="InterPro" id="IPR036866">
    <property type="entry name" value="RibonucZ/Hydroxyglut_hydro"/>
</dbReference>
<dbReference type="PANTHER" id="PTHR43546">
    <property type="entry name" value="UPF0173 METAL-DEPENDENT HYDROLASE MJ1163-RELATED"/>
    <property type="match status" value="1"/>
</dbReference>
<proteinExistence type="predicted"/>
<gene>
    <name evidence="3" type="ORF">K8G79_07275</name>
</gene>
<dbReference type="SUPFAM" id="SSF56281">
    <property type="entry name" value="Metallo-hydrolase/oxidoreductase"/>
    <property type="match status" value="1"/>
</dbReference>